<dbReference type="InterPro" id="IPR000477">
    <property type="entry name" value="RT_dom"/>
</dbReference>
<comment type="caution">
    <text evidence="2">The sequence shown here is derived from an EMBL/GenBank/DDBJ whole genome shotgun (WGS) entry which is preliminary data.</text>
</comment>
<feature type="domain" description="Reverse transcriptase" evidence="1">
    <location>
        <begin position="1"/>
        <end position="140"/>
    </location>
</feature>
<name>A0ABQ9D6E1_9PASS</name>
<organism evidence="2 3">
    <name type="scientific">Willisornis vidua</name>
    <name type="common">Xingu scale-backed antbird</name>
    <dbReference type="NCBI Taxonomy" id="1566151"/>
    <lineage>
        <taxon>Eukaryota</taxon>
        <taxon>Metazoa</taxon>
        <taxon>Chordata</taxon>
        <taxon>Craniata</taxon>
        <taxon>Vertebrata</taxon>
        <taxon>Euteleostomi</taxon>
        <taxon>Archelosauria</taxon>
        <taxon>Archosauria</taxon>
        <taxon>Dinosauria</taxon>
        <taxon>Saurischia</taxon>
        <taxon>Theropoda</taxon>
        <taxon>Coelurosauria</taxon>
        <taxon>Aves</taxon>
        <taxon>Neognathae</taxon>
        <taxon>Neoaves</taxon>
        <taxon>Telluraves</taxon>
        <taxon>Australaves</taxon>
        <taxon>Passeriformes</taxon>
        <taxon>Thamnophilidae</taxon>
        <taxon>Willisornis</taxon>
    </lineage>
</organism>
<dbReference type="InterPro" id="IPR043502">
    <property type="entry name" value="DNA/RNA_pol_sf"/>
</dbReference>
<gene>
    <name evidence="2" type="ORF">WISP_92551</name>
</gene>
<keyword evidence="3" id="KW-1185">Reference proteome</keyword>
<sequence>MQQVQDNQGIRPSQHWLVKGRSCLTNLISFYVQVIHLVDEGKAVTIVYLNFSKAFDTISHNILLEKLASHDMAGGTLFWVKNCLDGWAQRVLVNGFTSSWWPVIGGVPQGSVLEPDFFNIFTDDLDKEIECTLRVCKHQV</sequence>
<evidence type="ECO:0000313" key="2">
    <source>
        <dbReference type="EMBL" id="KAJ7413155.1"/>
    </source>
</evidence>
<protein>
    <submittedName>
        <fullName evidence="2">Rna-directed dna polymerase from mobile element jockey-like</fullName>
    </submittedName>
</protein>
<evidence type="ECO:0000313" key="3">
    <source>
        <dbReference type="Proteomes" id="UP001145742"/>
    </source>
</evidence>
<accession>A0ABQ9D6E1</accession>
<dbReference type="Proteomes" id="UP001145742">
    <property type="component" value="Unassembled WGS sequence"/>
</dbReference>
<evidence type="ECO:0000259" key="1">
    <source>
        <dbReference type="PROSITE" id="PS50878"/>
    </source>
</evidence>
<reference evidence="2" key="1">
    <citation type="submission" date="2019-10" db="EMBL/GenBank/DDBJ databases">
        <authorList>
            <person name="Soares A.E.R."/>
            <person name="Aleixo A."/>
            <person name="Schneider P."/>
            <person name="Miyaki C.Y."/>
            <person name="Schneider M.P."/>
            <person name="Mello C."/>
            <person name="Vasconcelos A.T.R."/>
        </authorList>
    </citation>
    <scope>NUCLEOTIDE SEQUENCE</scope>
    <source>
        <tissue evidence="2">Muscle</tissue>
    </source>
</reference>
<dbReference type="SUPFAM" id="SSF56672">
    <property type="entry name" value="DNA/RNA polymerases"/>
    <property type="match status" value="1"/>
</dbReference>
<dbReference type="PROSITE" id="PS50878">
    <property type="entry name" value="RT_POL"/>
    <property type="match status" value="1"/>
</dbReference>
<dbReference type="EMBL" id="WHWB01034161">
    <property type="protein sequence ID" value="KAJ7413155.1"/>
    <property type="molecule type" value="Genomic_DNA"/>
</dbReference>
<dbReference type="PANTHER" id="PTHR33332">
    <property type="entry name" value="REVERSE TRANSCRIPTASE DOMAIN-CONTAINING PROTEIN"/>
    <property type="match status" value="1"/>
</dbReference>
<dbReference type="Pfam" id="PF00078">
    <property type="entry name" value="RVT_1"/>
    <property type="match status" value="1"/>
</dbReference>
<proteinExistence type="predicted"/>